<keyword evidence="3 12" id="KW-0808">Transferase</keyword>
<dbReference type="SUPFAM" id="SSF55060">
    <property type="entry name" value="GHMP Kinase, C-terminal domain"/>
    <property type="match status" value="1"/>
</dbReference>
<evidence type="ECO:0000256" key="6">
    <source>
        <dbReference type="ARBA" id="ARBA00022840"/>
    </source>
</evidence>
<keyword evidence="1" id="KW-0963">Cytoplasm</keyword>
<dbReference type="InterPro" id="IPR006205">
    <property type="entry name" value="Mev_gal_kin"/>
</dbReference>
<dbReference type="Gene3D" id="3.30.230.10">
    <property type="match status" value="1"/>
</dbReference>
<dbReference type="PANTHER" id="PTHR43290:SF2">
    <property type="entry name" value="MEVALONATE KINASE"/>
    <property type="match status" value="1"/>
</dbReference>
<keyword evidence="7" id="KW-0460">Magnesium</keyword>
<protein>
    <submittedName>
        <fullName evidence="12">Mevalonate kinase</fullName>
        <ecNumber evidence="12">2.7.1.36</ecNumber>
    </submittedName>
</protein>
<evidence type="ECO:0000259" key="11">
    <source>
        <dbReference type="Pfam" id="PF08544"/>
    </source>
</evidence>
<dbReference type="EC" id="2.7.1.36" evidence="12"/>
<dbReference type="GO" id="GO:0005829">
    <property type="term" value="C:cytosol"/>
    <property type="evidence" value="ECO:0007669"/>
    <property type="project" value="TreeGrafter"/>
</dbReference>
<reference evidence="12" key="1">
    <citation type="journal article" date="2020" name="mSystems">
        <title>Genome- and Community-Level Interaction Insights into Carbon Utilization and Element Cycling Functions of Hydrothermarchaeota in Hydrothermal Sediment.</title>
        <authorList>
            <person name="Zhou Z."/>
            <person name="Liu Y."/>
            <person name="Xu W."/>
            <person name="Pan J."/>
            <person name="Luo Z.H."/>
            <person name="Li M."/>
        </authorList>
    </citation>
    <scope>NUCLEOTIDE SEQUENCE [LARGE SCALE GENOMIC DNA]</scope>
    <source>
        <strain evidence="12">SpSt-16</strain>
    </source>
</reference>
<evidence type="ECO:0000256" key="1">
    <source>
        <dbReference type="ARBA" id="ARBA00022490"/>
    </source>
</evidence>
<accession>A0A7C2V8Y2</accession>
<evidence type="ECO:0000256" key="9">
    <source>
        <dbReference type="ARBA" id="ARBA00029438"/>
    </source>
</evidence>
<dbReference type="InterPro" id="IPR013750">
    <property type="entry name" value="GHMP_kinase_C_dom"/>
</dbReference>
<dbReference type="GO" id="GO:0019287">
    <property type="term" value="P:isopentenyl diphosphate biosynthetic process, mevalonate pathway"/>
    <property type="evidence" value="ECO:0007669"/>
    <property type="project" value="UniProtKB-UniPathway"/>
</dbReference>
<dbReference type="EMBL" id="DSGT01000003">
    <property type="protein sequence ID" value="HEW52830.1"/>
    <property type="molecule type" value="Genomic_DNA"/>
</dbReference>
<dbReference type="PANTHER" id="PTHR43290">
    <property type="entry name" value="MEVALONATE KINASE"/>
    <property type="match status" value="1"/>
</dbReference>
<name>A0A7C2V8Y2_9CREN</name>
<dbReference type="PRINTS" id="PR00959">
    <property type="entry name" value="MEVGALKINASE"/>
</dbReference>
<dbReference type="Gene3D" id="3.30.70.890">
    <property type="entry name" value="GHMP kinase, C-terminal domain"/>
    <property type="match status" value="1"/>
</dbReference>
<evidence type="ECO:0000259" key="10">
    <source>
        <dbReference type="Pfam" id="PF00288"/>
    </source>
</evidence>
<dbReference type="InterPro" id="IPR006204">
    <property type="entry name" value="GHMP_kinase_N_dom"/>
</dbReference>
<keyword evidence="4" id="KW-0547">Nucleotide-binding</keyword>
<keyword evidence="2" id="KW-0444">Lipid biosynthesis</keyword>
<evidence type="ECO:0000256" key="8">
    <source>
        <dbReference type="ARBA" id="ARBA00023098"/>
    </source>
</evidence>
<feature type="domain" description="GHMP kinase N-terminal" evidence="10">
    <location>
        <begin position="86"/>
        <end position="181"/>
    </location>
</feature>
<proteinExistence type="predicted"/>
<sequence>MSAAEAHIKVPTKITLFGEHAVVYGIPAIATTIPVHIDMIGRRTSSDYIRINIKQGLMFLIRNVEINKDLISVEPDPMHSKRLLSYILTALSVCEEELQIRNRKGGYVIVVDSPLPSGIGLGTSAAISVGTITLCMILNGYIKNEEVNIHRTEIAKLAWNVEKIVQGSASPMDTHTIALGGLRYIDPSRLEAQLINIDYDLPILVGYTTRRNTTADLIKMVKKIKERNEKLFFELLNIVKDIVEEAKKALFNRDLEMLGMLMNVNHGILQSLGVVNNDHNIIAQALRNAGALGFKTSGAGGGGAFVALATSRETQEKLSILAESLGAKIVSKEICFNGVSLVNDYRRPS</sequence>
<evidence type="ECO:0000256" key="2">
    <source>
        <dbReference type="ARBA" id="ARBA00022516"/>
    </source>
</evidence>
<evidence type="ECO:0000313" key="12">
    <source>
        <dbReference type="EMBL" id="HEW52830.1"/>
    </source>
</evidence>
<comment type="caution">
    <text evidence="12">The sequence shown here is derived from an EMBL/GenBank/DDBJ whole genome shotgun (WGS) entry which is preliminary data.</text>
</comment>
<evidence type="ECO:0000256" key="3">
    <source>
        <dbReference type="ARBA" id="ARBA00022679"/>
    </source>
</evidence>
<evidence type="ECO:0000256" key="5">
    <source>
        <dbReference type="ARBA" id="ARBA00022777"/>
    </source>
</evidence>
<dbReference type="InterPro" id="IPR020568">
    <property type="entry name" value="Ribosomal_Su5_D2-typ_SF"/>
</dbReference>
<dbReference type="InterPro" id="IPR036554">
    <property type="entry name" value="GHMP_kinase_C_sf"/>
</dbReference>
<dbReference type="UniPathway" id="UPA00057">
    <property type="reaction ID" value="UER00098"/>
</dbReference>
<dbReference type="GO" id="GO:0004496">
    <property type="term" value="F:mevalonate kinase activity"/>
    <property type="evidence" value="ECO:0007669"/>
    <property type="project" value="UniProtKB-EC"/>
</dbReference>
<dbReference type="SUPFAM" id="SSF54211">
    <property type="entry name" value="Ribosomal protein S5 domain 2-like"/>
    <property type="match status" value="1"/>
</dbReference>
<comment type="pathway">
    <text evidence="9">Isoprenoid biosynthesis; isopentenyl diphosphate biosynthesis via mevalonate pathway; isopentenyl diphosphate from (R)-mevalonate: step 1/3.</text>
</comment>
<dbReference type="AlphaFoldDB" id="A0A7C2V8Y2"/>
<keyword evidence="5 12" id="KW-0418">Kinase</keyword>
<dbReference type="InterPro" id="IPR014721">
    <property type="entry name" value="Ribsml_uS5_D2-typ_fold_subgr"/>
</dbReference>
<evidence type="ECO:0000256" key="4">
    <source>
        <dbReference type="ARBA" id="ARBA00022741"/>
    </source>
</evidence>
<dbReference type="NCBIfam" id="TIGR00549">
    <property type="entry name" value="mevalon_kin"/>
    <property type="match status" value="1"/>
</dbReference>
<feature type="domain" description="GHMP kinase C-terminal" evidence="11">
    <location>
        <begin position="247"/>
        <end position="318"/>
    </location>
</feature>
<dbReference type="GO" id="GO:0005524">
    <property type="term" value="F:ATP binding"/>
    <property type="evidence" value="ECO:0007669"/>
    <property type="project" value="UniProtKB-KW"/>
</dbReference>
<keyword evidence="6" id="KW-0067">ATP-binding</keyword>
<organism evidence="12">
    <name type="scientific">Ignisphaera aggregans</name>
    <dbReference type="NCBI Taxonomy" id="334771"/>
    <lineage>
        <taxon>Archaea</taxon>
        <taxon>Thermoproteota</taxon>
        <taxon>Thermoprotei</taxon>
        <taxon>Desulfurococcales</taxon>
        <taxon>Desulfurococcaceae</taxon>
        <taxon>Ignisphaera</taxon>
    </lineage>
</organism>
<dbReference type="Pfam" id="PF00288">
    <property type="entry name" value="GHMP_kinases_N"/>
    <property type="match status" value="1"/>
</dbReference>
<keyword evidence="8" id="KW-0443">Lipid metabolism</keyword>
<evidence type="ECO:0000256" key="7">
    <source>
        <dbReference type="ARBA" id="ARBA00022842"/>
    </source>
</evidence>
<gene>
    <name evidence="12" type="primary">mvk</name>
    <name evidence="12" type="ORF">ENO77_01470</name>
</gene>
<dbReference type="Pfam" id="PF08544">
    <property type="entry name" value="GHMP_kinases_C"/>
    <property type="match status" value="1"/>
</dbReference>